<feature type="transmembrane region" description="Helical" evidence="1">
    <location>
        <begin position="9"/>
        <end position="42"/>
    </location>
</feature>
<feature type="non-terminal residue" evidence="2">
    <location>
        <position position="1"/>
    </location>
</feature>
<proteinExistence type="predicted"/>
<organism evidence="2">
    <name type="scientific">marine metagenome</name>
    <dbReference type="NCBI Taxonomy" id="408172"/>
    <lineage>
        <taxon>unclassified sequences</taxon>
        <taxon>metagenomes</taxon>
        <taxon>ecological metagenomes</taxon>
    </lineage>
</organism>
<dbReference type="AlphaFoldDB" id="A0A382H8V2"/>
<protein>
    <submittedName>
        <fullName evidence="2">Uncharacterized protein</fullName>
    </submittedName>
</protein>
<keyword evidence="1" id="KW-0472">Membrane</keyword>
<evidence type="ECO:0000313" key="2">
    <source>
        <dbReference type="EMBL" id="SVB83569.1"/>
    </source>
</evidence>
<keyword evidence="1" id="KW-1133">Transmembrane helix</keyword>
<gene>
    <name evidence="2" type="ORF">METZ01_LOCUS236423</name>
</gene>
<evidence type="ECO:0000256" key="1">
    <source>
        <dbReference type="SAM" id="Phobius"/>
    </source>
</evidence>
<keyword evidence="1" id="KW-0812">Transmembrane</keyword>
<dbReference type="EMBL" id="UINC01059779">
    <property type="protein sequence ID" value="SVB83569.1"/>
    <property type="molecule type" value="Genomic_DNA"/>
</dbReference>
<sequence>LVVKKGKDFFIFFSIIIIVRFVSFFVWPCGSCLVLSIIGFVVVF</sequence>
<name>A0A382H8V2_9ZZZZ</name>
<accession>A0A382H8V2</accession>
<reference evidence="2" key="1">
    <citation type="submission" date="2018-05" db="EMBL/GenBank/DDBJ databases">
        <authorList>
            <person name="Lanie J.A."/>
            <person name="Ng W.-L."/>
            <person name="Kazmierczak K.M."/>
            <person name="Andrzejewski T.M."/>
            <person name="Davidsen T.M."/>
            <person name="Wayne K.J."/>
            <person name="Tettelin H."/>
            <person name="Glass J.I."/>
            <person name="Rusch D."/>
            <person name="Podicherti R."/>
            <person name="Tsui H.-C.T."/>
            <person name="Winkler M.E."/>
        </authorList>
    </citation>
    <scope>NUCLEOTIDE SEQUENCE</scope>
</reference>